<dbReference type="Proteomes" id="UP000777438">
    <property type="component" value="Unassembled WGS sequence"/>
</dbReference>
<accession>A0A9P9AIU3</accession>
<reference evidence="2 3" key="1">
    <citation type="journal article" date="2021" name="Nat. Commun.">
        <title>Genetic determinants of endophytism in the Arabidopsis root mycobiome.</title>
        <authorList>
            <person name="Mesny F."/>
            <person name="Miyauchi S."/>
            <person name="Thiergart T."/>
            <person name="Pickel B."/>
            <person name="Atanasova L."/>
            <person name="Karlsson M."/>
            <person name="Huettel B."/>
            <person name="Barry K.W."/>
            <person name="Haridas S."/>
            <person name="Chen C."/>
            <person name="Bauer D."/>
            <person name="Andreopoulos W."/>
            <person name="Pangilinan J."/>
            <person name="LaButti K."/>
            <person name="Riley R."/>
            <person name="Lipzen A."/>
            <person name="Clum A."/>
            <person name="Drula E."/>
            <person name="Henrissat B."/>
            <person name="Kohler A."/>
            <person name="Grigoriev I.V."/>
            <person name="Martin F.M."/>
            <person name="Hacquard S."/>
        </authorList>
    </citation>
    <scope>NUCLEOTIDE SEQUENCE [LARGE SCALE GENOMIC DNA]</scope>
    <source>
        <strain evidence="2 3">MPI-CAGE-CH-0241</strain>
    </source>
</reference>
<feature type="region of interest" description="Disordered" evidence="1">
    <location>
        <begin position="1"/>
        <end position="84"/>
    </location>
</feature>
<comment type="caution">
    <text evidence="2">The sequence shown here is derived from an EMBL/GenBank/DDBJ whole genome shotgun (WGS) entry which is preliminary data.</text>
</comment>
<name>A0A9P9AIU3_9HYPO</name>
<protein>
    <submittedName>
        <fullName evidence="2">Uncharacterized protein</fullName>
    </submittedName>
</protein>
<dbReference type="AlphaFoldDB" id="A0A9P9AIU3"/>
<evidence type="ECO:0000256" key="1">
    <source>
        <dbReference type="SAM" id="MobiDB-lite"/>
    </source>
</evidence>
<gene>
    <name evidence="2" type="ORF">B0T10DRAFT_610479</name>
</gene>
<sequence>MSNDGYIWPSELLPPGNAGQNMDDASDSPGLDQDSSDHYGDPASSASSQSSAPGLDCVEDFNPSDLWEATSDTPLSDVRHSEQTPIRDTAQYLQRLTDLQQEIGQIIRERQTNHQAFMERQSAEQTTQPHGMPHYPFLTSTGGHVWCYPFCAPRDQYELDHPPLAFAECEPCYANRCPFYFDPRYFCIFVCDRCFDVWSTNDHYRWHRNWPCDPMDDVRVDGSDVGSQSMPIVDAGSPIRHIATFDSQPGVERPTTDPMAYLLDPPATGPSPPRTLVGSSESAYSEPDSSMYLVMNSTVSDPGNEYVEFGDDLTLMFTYTDGGIVPIQPPDWPPLVDEWEEYEVEYEEDTLEEFGIRFAVEFLQRPKTSHHWVLVCSCTQSLIRNCREIDASEAPRLDEAYQDADDFILWCIMHIPRLRHDKHLGTFYFIVVIAIIHVAQYTGHDTDRLLEALRSLLTAHDRVPPTDEEVIEAYWGGIYVIHQLCWNERLMQSKRFSGAPESFHIEIDRLNWATRARSLFEEHPDGIPAYQILNGRSEERLAFPVLIHHLLGGDTRFQYEEICKALLIWHNRPWQHLFWQPPTYHQFVDAGWPSEH</sequence>
<organism evidence="2 3">
    <name type="scientific">Thelonectria olida</name>
    <dbReference type="NCBI Taxonomy" id="1576542"/>
    <lineage>
        <taxon>Eukaryota</taxon>
        <taxon>Fungi</taxon>
        <taxon>Dikarya</taxon>
        <taxon>Ascomycota</taxon>
        <taxon>Pezizomycotina</taxon>
        <taxon>Sordariomycetes</taxon>
        <taxon>Hypocreomycetidae</taxon>
        <taxon>Hypocreales</taxon>
        <taxon>Nectriaceae</taxon>
        <taxon>Thelonectria</taxon>
    </lineage>
</organism>
<evidence type="ECO:0000313" key="2">
    <source>
        <dbReference type="EMBL" id="KAH6874930.1"/>
    </source>
</evidence>
<evidence type="ECO:0000313" key="3">
    <source>
        <dbReference type="Proteomes" id="UP000777438"/>
    </source>
</evidence>
<keyword evidence="3" id="KW-1185">Reference proteome</keyword>
<feature type="compositionally biased region" description="Low complexity" evidence="1">
    <location>
        <begin position="43"/>
        <end position="52"/>
    </location>
</feature>
<dbReference type="EMBL" id="JAGPYM010000036">
    <property type="protein sequence ID" value="KAH6874930.1"/>
    <property type="molecule type" value="Genomic_DNA"/>
</dbReference>
<proteinExistence type="predicted"/>